<dbReference type="EMBL" id="JAKKZF010000223">
    <property type="protein sequence ID" value="MCG0068459.1"/>
    <property type="molecule type" value="Genomic_DNA"/>
</dbReference>
<feature type="transmembrane region" description="Helical" evidence="3">
    <location>
        <begin position="53"/>
        <end position="78"/>
    </location>
</feature>
<keyword evidence="3" id="KW-1133">Transmembrane helix</keyword>
<dbReference type="InterPro" id="IPR021235">
    <property type="entry name" value="DUF2637"/>
</dbReference>
<feature type="coiled-coil region" evidence="1">
    <location>
        <begin position="301"/>
        <end position="336"/>
    </location>
</feature>
<dbReference type="RefSeq" id="WP_237482476.1">
    <property type="nucleotide sequence ID" value="NZ_JAKKZF010000223.1"/>
</dbReference>
<sequence>MIEPRTEDSSGHPNVPRPADPEAPAAGTAPSDPAAEPGTEASAKPAPAPRRRLVMVMWAVAVVAVIAGLAVAAVGFGLSYNTLVDAARGWGFGPRGSYAVPIGIDGLIIALYSIDLVLVWRKIPKPSLLLAAHAVTAVTVVLNVTAAADSAPGSPGVWEAVQTDPGRLLSHAVMPVAYVLLTEAARHAITRIVRLESGKGVLAVHAWLLDPRGTWKVWRRSKLWGYDYDTVRRLERERAIYRVWLKYRQEIEEAREQHRQQGGTDETFDENGTVTVLDRLPDLLAPYGVTVSEALALPDQMRREEQERRNARERAEQELRHQAEAAARELAHAETMARLAAQAEEIKEQGKVDALKATVAGEREAAEHRARALASTAGIEADAAARAAERAATEAERRAAEEEQAEESAKAAALKRKTAEDLKAAQLIEAQNIRRQQELADAAKRAADTKAEAERTARQAAEDKAAALEADRRAVELRAAIARAELVAVAAEDAARLNDRERNIRRVARLAYIEAGGDAMRLPTTRIEQYMGVANSTATGYREEAAKLIAGGYDFRVDPIHAADQAAAPTTPPAGRPKGNRPPPRPVVGRRGRRPPHLRRG</sequence>
<protein>
    <submittedName>
        <fullName evidence="4">DUF2637 domain-containing protein</fullName>
    </submittedName>
</protein>
<feature type="region of interest" description="Disordered" evidence="2">
    <location>
        <begin position="388"/>
        <end position="413"/>
    </location>
</feature>
<accession>A0ABS9JSL6</accession>
<name>A0ABS9JSL6_9ACTN</name>
<keyword evidence="3" id="KW-0472">Membrane</keyword>
<evidence type="ECO:0000313" key="4">
    <source>
        <dbReference type="EMBL" id="MCG0068459.1"/>
    </source>
</evidence>
<feature type="region of interest" description="Disordered" evidence="2">
    <location>
        <begin position="1"/>
        <end position="46"/>
    </location>
</feature>
<keyword evidence="5" id="KW-1185">Reference proteome</keyword>
<evidence type="ECO:0000313" key="5">
    <source>
        <dbReference type="Proteomes" id="UP001299012"/>
    </source>
</evidence>
<reference evidence="4 5" key="1">
    <citation type="submission" date="2022-01" db="EMBL/GenBank/DDBJ databases">
        <title>Draft Genome Sequences of Seven Type Strains of the Genus Streptomyces.</title>
        <authorList>
            <person name="Aziz S."/>
            <person name="Coretto E."/>
            <person name="Chronakova A."/>
            <person name="Sproer C."/>
            <person name="Huber K."/>
            <person name="Nouioui I."/>
            <person name="Gross H."/>
        </authorList>
    </citation>
    <scope>NUCLEOTIDE SEQUENCE [LARGE SCALE GENOMIC DNA]</scope>
    <source>
        <strain evidence="4 5">DSM 41685</strain>
    </source>
</reference>
<feature type="region of interest" description="Disordered" evidence="2">
    <location>
        <begin position="561"/>
        <end position="601"/>
    </location>
</feature>
<evidence type="ECO:0000256" key="2">
    <source>
        <dbReference type="SAM" id="MobiDB-lite"/>
    </source>
</evidence>
<feature type="transmembrane region" description="Helical" evidence="3">
    <location>
        <begin position="127"/>
        <end position="148"/>
    </location>
</feature>
<keyword evidence="3" id="KW-0812">Transmembrane</keyword>
<feature type="compositionally biased region" description="Basic and acidic residues" evidence="2">
    <location>
        <begin position="388"/>
        <end position="401"/>
    </location>
</feature>
<dbReference type="Proteomes" id="UP001299012">
    <property type="component" value="Unassembled WGS sequence"/>
</dbReference>
<gene>
    <name evidence="4" type="ORF">L0F81_35230</name>
</gene>
<evidence type="ECO:0000256" key="1">
    <source>
        <dbReference type="SAM" id="Coils"/>
    </source>
</evidence>
<comment type="caution">
    <text evidence="4">The sequence shown here is derived from an EMBL/GenBank/DDBJ whole genome shotgun (WGS) entry which is preliminary data.</text>
</comment>
<organism evidence="4 5">
    <name type="scientific">Streptomyces tricolor</name>
    <dbReference type="NCBI Taxonomy" id="68277"/>
    <lineage>
        <taxon>Bacteria</taxon>
        <taxon>Bacillati</taxon>
        <taxon>Actinomycetota</taxon>
        <taxon>Actinomycetes</taxon>
        <taxon>Kitasatosporales</taxon>
        <taxon>Streptomycetaceae</taxon>
        <taxon>Streptomyces</taxon>
        <taxon>Streptomyces violaceoruber group</taxon>
    </lineage>
</organism>
<dbReference type="Pfam" id="PF10935">
    <property type="entry name" value="DUF2637"/>
    <property type="match status" value="1"/>
</dbReference>
<feature type="compositionally biased region" description="Basic residues" evidence="2">
    <location>
        <begin position="588"/>
        <end position="601"/>
    </location>
</feature>
<feature type="compositionally biased region" description="Pro residues" evidence="2">
    <location>
        <begin position="570"/>
        <end position="586"/>
    </location>
</feature>
<feature type="compositionally biased region" description="Basic and acidic residues" evidence="2">
    <location>
        <begin position="1"/>
        <end position="10"/>
    </location>
</feature>
<feature type="transmembrane region" description="Helical" evidence="3">
    <location>
        <begin position="98"/>
        <end position="120"/>
    </location>
</feature>
<keyword evidence="1" id="KW-0175">Coiled coil</keyword>
<evidence type="ECO:0000256" key="3">
    <source>
        <dbReference type="SAM" id="Phobius"/>
    </source>
</evidence>
<feature type="non-terminal residue" evidence="4">
    <location>
        <position position="601"/>
    </location>
</feature>
<proteinExistence type="predicted"/>